<reference evidence="2 3" key="1">
    <citation type="submission" date="2017-04" db="EMBL/GenBank/DDBJ databases">
        <title>Bacillus krulwichiae AM31D Genome sequencing and assembly.</title>
        <authorList>
            <person name="Krulwich T.A."/>
            <person name="Anastor L."/>
            <person name="Ehrlich R."/>
            <person name="Ehrlich G.D."/>
            <person name="Janto B."/>
        </authorList>
    </citation>
    <scope>NUCLEOTIDE SEQUENCE [LARGE SCALE GENOMIC DNA]</scope>
    <source>
        <strain evidence="2 3">AM31D</strain>
    </source>
</reference>
<dbReference type="RefSeq" id="WP_066160431.1">
    <property type="nucleotide sequence ID" value="NZ_CP020814.1"/>
</dbReference>
<evidence type="ECO:0000256" key="1">
    <source>
        <dbReference type="SAM" id="MobiDB-lite"/>
    </source>
</evidence>
<dbReference type="KEGG" id="bkw:BkAM31D_21170"/>
<gene>
    <name evidence="2" type="ORF">BkAM31D_21170</name>
</gene>
<evidence type="ECO:0000313" key="2">
    <source>
        <dbReference type="EMBL" id="ARK32153.1"/>
    </source>
</evidence>
<proteinExistence type="predicted"/>
<feature type="compositionally biased region" description="Basic residues" evidence="1">
    <location>
        <begin position="104"/>
        <end position="118"/>
    </location>
</feature>
<evidence type="ECO:0000313" key="3">
    <source>
        <dbReference type="Proteomes" id="UP000193006"/>
    </source>
</evidence>
<dbReference type="Proteomes" id="UP000193006">
    <property type="component" value="Chromosome"/>
</dbReference>
<sequence>MFNFILFAILWVALSVLIMRFDQKMKKTGEVLEKTKEATEQMHDVMTQAGVVVAAGNKLNKQRELQMHIHNEIHDAHLSALEEERKTWTAERKNYEAAITKQTKERKKKIRGKRRRGR</sequence>
<dbReference type="STRING" id="199441.BkAM31D_21170"/>
<feature type="region of interest" description="Disordered" evidence="1">
    <location>
        <begin position="99"/>
        <end position="118"/>
    </location>
</feature>
<keyword evidence="3" id="KW-1185">Reference proteome</keyword>
<protein>
    <submittedName>
        <fullName evidence="2">Uncharacterized protein</fullName>
    </submittedName>
</protein>
<organism evidence="2 3">
    <name type="scientific">Halalkalibacter krulwichiae</name>
    <dbReference type="NCBI Taxonomy" id="199441"/>
    <lineage>
        <taxon>Bacteria</taxon>
        <taxon>Bacillati</taxon>
        <taxon>Bacillota</taxon>
        <taxon>Bacilli</taxon>
        <taxon>Bacillales</taxon>
        <taxon>Bacillaceae</taxon>
        <taxon>Halalkalibacter</taxon>
    </lineage>
</organism>
<accession>A0A1X9MIN6</accession>
<dbReference type="EMBL" id="CP020814">
    <property type="protein sequence ID" value="ARK32153.1"/>
    <property type="molecule type" value="Genomic_DNA"/>
</dbReference>
<name>A0A1X9MIN6_9BACI</name>
<dbReference type="AlphaFoldDB" id="A0A1X9MIN6"/>